<dbReference type="EMBL" id="KZ305068">
    <property type="protein sequence ID" value="PIA31258.1"/>
    <property type="molecule type" value="Genomic_DNA"/>
</dbReference>
<dbReference type="GO" id="GO:0000175">
    <property type="term" value="F:3'-5'-RNA exonuclease activity"/>
    <property type="evidence" value="ECO:0007669"/>
    <property type="project" value="InterPro"/>
</dbReference>
<dbReference type="GO" id="GO:0003676">
    <property type="term" value="F:nucleic acid binding"/>
    <property type="evidence" value="ECO:0007669"/>
    <property type="project" value="InterPro"/>
</dbReference>
<keyword evidence="1" id="KW-0540">Nuclease</keyword>
<sequence length="425" mass="49762">MFARFSVLLVNTLSSSSSLTNMMRPRFPSFRRQARKLKHFPSSFISYHQQLGFFPTMNNHTHNRKKPMCLYFTHGKCTKMDDPAHMERFNHDSSAGVEVDSGELKHVVEMNTTRRRKPLCLYYIHGKCTKMDDPVHMERFDHDSAVGNQVDSGELKHIVEMSTTHRRKPLCLYYTHGKCTKMDDPVHIEMFNHDCSLGLEVNADALKQLQYQDFDYLLVLDLEGKVEILEFPVVMIDLKTLRFVDLFHRFVRPVKMGEQRVNEYIEGKYGKIGVDRVWHDTAITFQEVLQEFEVWMAHNNLWEREQGGSLHRAAFVTCGNWDLKTKIPQQCKDSNIKLPSYFMEWINLKDIYLNFYKRRAPGMRSMMNELQISLLGTHHLGIDDSKNIARVMQRMLSDGAVMQITARRSVRSHGNVEFLFKNRIT</sequence>
<dbReference type="CDD" id="cd06133">
    <property type="entry name" value="ERI-1_3'hExo_like"/>
    <property type="match status" value="1"/>
</dbReference>
<organism evidence="6 7">
    <name type="scientific">Aquilegia coerulea</name>
    <name type="common">Rocky mountain columbine</name>
    <dbReference type="NCBI Taxonomy" id="218851"/>
    <lineage>
        <taxon>Eukaryota</taxon>
        <taxon>Viridiplantae</taxon>
        <taxon>Streptophyta</taxon>
        <taxon>Embryophyta</taxon>
        <taxon>Tracheophyta</taxon>
        <taxon>Spermatophyta</taxon>
        <taxon>Magnoliopsida</taxon>
        <taxon>Ranunculales</taxon>
        <taxon>Ranunculaceae</taxon>
        <taxon>Thalictroideae</taxon>
        <taxon>Aquilegia</taxon>
    </lineage>
</organism>
<dbReference type="PANTHER" id="PTHR23044:SF61">
    <property type="entry name" value="3'-5' EXORIBONUCLEASE 1-RELATED"/>
    <property type="match status" value="1"/>
</dbReference>
<dbReference type="InterPro" id="IPR013520">
    <property type="entry name" value="Ribonucl_H"/>
</dbReference>
<dbReference type="SUPFAM" id="SSF53098">
    <property type="entry name" value="Ribonuclease H-like"/>
    <property type="match status" value="1"/>
</dbReference>
<dbReference type="FunCoup" id="A0A2G5CJ21">
    <property type="interactions" value="2791"/>
</dbReference>
<feature type="chain" id="PRO_5013875465" description="Exonuclease domain-containing protein" evidence="4">
    <location>
        <begin position="19"/>
        <end position="425"/>
    </location>
</feature>
<dbReference type="Gene3D" id="3.30.420.10">
    <property type="entry name" value="Ribonuclease H-like superfamily/Ribonuclease H"/>
    <property type="match status" value="1"/>
</dbReference>
<proteinExistence type="predicted"/>
<dbReference type="InterPro" id="IPR036397">
    <property type="entry name" value="RNaseH_sf"/>
</dbReference>
<dbReference type="AlphaFoldDB" id="A0A2G5CJ21"/>
<reference evidence="6 7" key="1">
    <citation type="submission" date="2017-09" db="EMBL/GenBank/DDBJ databases">
        <title>WGS assembly of Aquilegia coerulea Goldsmith.</title>
        <authorList>
            <person name="Hodges S."/>
            <person name="Kramer E."/>
            <person name="Nordborg M."/>
            <person name="Tomkins J."/>
            <person name="Borevitz J."/>
            <person name="Derieg N."/>
            <person name="Yan J."/>
            <person name="Mihaltcheva S."/>
            <person name="Hayes R.D."/>
            <person name="Rokhsar D."/>
        </authorList>
    </citation>
    <scope>NUCLEOTIDE SEQUENCE [LARGE SCALE GENOMIC DNA]</scope>
    <source>
        <strain evidence="7">cv. Goldsmith</strain>
    </source>
</reference>
<dbReference type="InterPro" id="IPR051274">
    <property type="entry name" value="3-5_Exoribonuclease"/>
</dbReference>
<evidence type="ECO:0000313" key="7">
    <source>
        <dbReference type="Proteomes" id="UP000230069"/>
    </source>
</evidence>
<name>A0A2G5CJ21_AQUCA</name>
<evidence type="ECO:0000256" key="4">
    <source>
        <dbReference type="SAM" id="SignalP"/>
    </source>
</evidence>
<evidence type="ECO:0000256" key="3">
    <source>
        <dbReference type="ARBA" id="ARBA00022839"/>
    </source>
</evidence>
<dbReference type="InterPro" id="IPR012337">
    <property type="entry name" value="RNaseH-like_sf"/>
</dbReference>
<keyword evidence="4" id="KW-0732">Signal</keyword>
<dbReference type="InterPro" id="IPR047201">
    <property type="entry name" value="ERI-1_3'hExo-like"/>
</dbReference>
<evidence type="ECO:0000256" key="2">
    <source>
        <dbReference type="ARBA" id="ARBA00022801"/>
    </source>
</evidence>
<evidence type="ECO:0000256" key="1">
    <source>
        <dbReference type="ARBA" id="ARBA00022722"/>
    </source>
</evidence>
<protein>
    <recommendedName>
        <fullName evidence="5">Exonuclease domain-containing protein</fullName>
    </recommendedName>
</protein>
<keyword evidence="3" id="KW-0269">Exonuclease</keyword>
<accession>A0A2G5CJ21</accession>
<gene>
    <name evidence="6" type="ORF">AQUCO_05100049v1</name>
</gene>
<dbReference type="SMART" id="SM00479">
    <property type="entry name" value="EXOIII"/>
    <property type="match status" value="1"/>
</dbReference>
<keyword evidence="2" id="KW-0378">Hydrolase</keyword>
<dbReference type="STRING" id="218851.A0A2G5CJ21"/>
<evidence type="ECO:0000313" key="6">
    <source>
        <dbReference type="EMBL" id="PIA31258.1"/>
    </source>
</evidence>
<dbReference type="Proteomes" id="UP000230069">
    <property type="component" value="Unassembled WGS sequence"/>
</dbReference>
<feature type="signal peptide" evidence="4">
    <location>
        <begin position="1"/>
        <end position="18"/>
    </location>
</feature>
<dbReference type="OrthoDB" id="448399at2759"/>
<feature type="domain" description="Exonuclease" evidence="5">
    <location>
        <begin position="216"/>
        <end position="401"/>
    </location>
</feature>
<evidence type="ECO:0000259" key="5">
    <source>
        <dbReference type="SMART" id="SM00479"/>
    </source>
</evidence>
<dbReference type="InParanoid" id="A0A2G5CJ21"/>
<dbReference type="Pfam" id="PF00929">
    <property type="entry name" value="RNase_T"/>
    <property type="match status" value="1"/>
</dbReference>
<keyword evidence="7" id="KW-1185">Reference proteome</keyword>
<dbReference type="PANTHER" id="PTHR23044">
    <property type="entry name" value="3'-5' EXONUCLEASE ERI1-RELATED"/>
    <property type="match status" value="1"/>
</dbReference>